<organism evidence="1">
    <name type="scientific">Timema bartmani</name>
    <dbReference type="NCBI Taxonomy" id="61472"/>
    <lineage>
        <taxon>Eukaryota</taxon>
        <taxon>Metazoa</taxon>
        <taxon>Ecdysozoa</taxon>
        <taxon>Arthropoda</taxon>
        <taxon>Hexapoda</taxon>
        <taxon>Insecta</taxon>
        <taxon>Pterygota</taxon>
        <taxon>Neoptera</taxon>
        <taxon>Polyneoptera</taxon>
        <taxon>Phasmatodea</taxon>
        <taxon>Timematodea</taxon>
        <taxon>Timematoidea</taxon>
        <taxon>Timematidae</taxon>
        <taxon>Timema</taxon>
    </lineage>
</organism>
<dbReference type="EMBL" id="OD564361">
    <property type="protein sequence ID" value="CAD7438026.1"/>
    <property type="molecule type" value="Genomic_DNA"/>
</dbReference>
<proteinExistence type="predicted"/>
<evidence type="ECO:0000313" key="1">
    <source>
        <dbReference type="EMBL" id="CAD7438026.1"/>
    </source>
</evidence>
<sequence length="241" mass="26112">MRTCPLLFGPLVTVSRLTNQVPVSTSTVERTFSYLKRMIDVLSVDKGLLDEPAESMMLLSKNSFRKMGNVLAASPSQNKTPTVVVPPPPSTLDYSSNPAINNDLATDTEDVNSVQQNGKMNPGTLEDLHKKCKVQQTNKYKKQLSETETGTLLTKQKHLSLVSLENSGSTSNCFLTDFSSGDSDCAAIAGLKSSPAALKKLVVVHGAMCLANFMALFCAHPHNNCFNSSCLATLVMLPRRD</sequence>
<dbReference type="AlphaFoldDB" id="A0A7R9EMK3"/>
<name>A0A7R9EMK3_9NEOP</name>
<reference evidence="1" key="1">
    <citation type="submission" date="2020-11" db="EMBL/GenBank/DDBJ databases">
        <authorList>
            <person name="Tran Van P."/>
        </authorList>
    </citation>
    <scope>NUCLEOTIDE SEQUENCE</scope>
</reference>
<protein>
    <submittedName>
        <fullName evidence="1">Uncharacterized protein</fullName>
    </submittedName>
</protein>
<gene>
    <name evidence="1" type="ORF">TBIB3V08_LOCUS624</name>
</gene>
<accession>A0A7R9EMK3</accession>